<dbReference type="EMBL" id="HBGA01128648">
    <property type="protein sequence ID" value="CAD9036434.1"/>
    <property type="molecule type" value="Transcribed_RNA"/>
</dbReference>
<protein>
    <submittedName>
        <fullName evidence="1">Uncharacterized protein</fullName>
    </submittedName>
</protein>
<evidence type="ECO:0000313" key="1">
    <source>
        <dbReference type="EMBL" id="CAD9036434.1"/>
    </source>
</evidence>
<organism evidence="1">
    <name type="scientific">Eutreptiella gymnastica</name>
    <dbReference type="NCBI Taxonomy" id="73025"/>
    <lineage>
        <taxon>Eukaryota</taxon>
        <taxon>Discoba</taxon>
        <taxon>Euglenozoa</taxon>
        <taxon>Euglenida</taxon>
        <taxon>Spirocuta</taxon>
        <taxon>Euglenophyceae</taxon>
        <taxon>Eutreptiales</taxon>
        <taxon>Eutreptiaceae</taxon>
        <taxon>Eutreptiella</taxon>
    </lineage>
</organism>
<gene>
    <name evidence="1" type="ORF">EGYM00392_LOCUS47590</name>
</gene>
<sequence length="102" mass="11132">MTGLTGLNRPSARCSPGDREVRQSHWASMTAMRCLSLCVRLIHLSSSTWTADGPSWSYASSGDRPHDPLRTELLRSVGLPGLARCEGIVHSDQLLESVLRAT</sequence>
<dbReference type="AlphaFoldDB" id="A0A7S1NQT2"/>
<accession>A0A7S1NQT2</accession>
<reference evidence="1" key="1">
    <citation type="submission" date="2021-01" db="EMBL/GenBank/DDBJ databases">
        <authorList>
            <person name="Corre E."/>
            <person name="Pelletier E."/>
            <person name="Niang G."/>
            <person name="Scheremetjew M."/>
            <person name="Finn R."/>
            <person name="Kale V."/>
            <person name="Holt S."/>
            <person name="Cochrane G."/>
            <person name="Meng A."/>
            <person name="Brown T."/>
            <person name="Cohen L."/>
        </authorList>
    </citation>
    <scope>NUCLEOTIDE SEQUENCE</scope>
    <source>
        <strain evidence="1">NIES-381</strain>
    </source>
</reference>
<name>A0A7S1NQT2_9EUGL</name>
<proteinExistence type="predicted"/>